<reference evidence="10" key="1">
    <citation type="submission" date="2016-10" db="EMBL/GenBank/DDBJ databases">
        <title>Sequence of Gallionella enrichment culture.</title>
        <authorList>
            <person name="Poehlein A."/>
            <person name="Muehling M."/>
            <person name="Daniel R."/>
        </authorList>
    </citation>
    <scope>NUCLEOTIDE SEQUENCE</scope>
</reference>
<proteinExistence type="predicted"/>
<dbReference type="GO" id="GO:0009425">
    <property type="term" value="C:bacterial-type flagellum basal body"/>
    <property type="evidence" value="ECO:0007669"/>
    <property type="project" value="UniProtKB-SubCell"/>
</dbReference>
<comment type="caution">
    <text evidence="10">The sequence shown here is derived from an EMBL/GenBank/DDBJ whole genome shotgun (WGS) entry which is preliminary data.</text>
</comment>
<dbReference type="GO" id="GO:0009306">
    <property type="term" value="P:protein secretion"/>
    <property type="evidence" value="ECO:0007669"/>
    <property type="project" value="InterPro"/>
</dbReference>
<dbReference type="Pfam" id="PF01313">
    <property type="entry name" value="Bac_export_3"/>
    <property type="match status" value="1"/>
</dbReference>
<dbReference type="PRINTS" id="PR00952">
    <property type="entry name" value="TYPE3IMQPROT"/>
</dbReference>
<dbReference type="GO" id="GO:0005886">
    <property type="term" value="C:plasma membrane"/>
    <property type="evidence" value="ECO:0007669"/>
    <property type="project" value="UniProtKB-SubCell"/>
</dbReference>
<dbReference type="InterPro" id="IPR006305">
    <property type="entry name" value="FliQ"/>
</dbReference>
<sequence>MNTNAVLDIAMSAIIIAAKLAAPILVTALVVGFTVSLVQSVTQIQEVTLSFVPKAIAVALALVIAGHWMISEMVTFTQQLFDRIPTLLGGG</sequence>
<keyword evidence="4" id="KW-1003">Cell membrane</keyword>
<comment type="subcellular location">
    <subcellularLocation>
        <location evidence="1">Bacterial flagellum basal body</location>
    </subcellularLocation>
    <subcellularLocation>
        <location evidence="2">Cell membrane</location>
        <topology evidence="2">Multi-pass membrane protein</topology>
    </subcellularLocation>
</comment>
<dbReference type="PANTHER" id="PTHR34040:SF2">
    <property type="entry name" value="FLAGELLAR BIOSYNTHETIC PROTEIN FLIQ"/>
    <property type="match status" value="1"/>
</dbReference>
<keyword evidence="10" id="KW-0966">Cell projection</keyword>
<evidence type="ECO:0000256" key="2">
    <source>
        <dbReference type="ARBA" id="ARBA00004651"/>
    </source>
</evidence>
<keyword evidence="5 9" id="KW-0812">Transmembrane</keyword>
<evidence type="ECO:0000256" key="6">
    <source>
        <dbReference type="ARBA" id="ARBA00022989"/>
    </source>
</evidence>
<dbReference type="PIRSF" id="PIRSF004669">
    <property type="entry name" value="FliQ"/>
    <property type="match status" value="1"/>
</dbReference>
<accession>A0A1J5QI77</accession>
<evidence type="ECO:0000256" key="5">
    <source>
        <dbReference type="ARBA" id="ARBA00022692"/>
    </source>
</evidence>
<keyword evidence="6 9" id="KW-1133">Transmembrane helix</keyword>
<keyword evidence="8" id="KW-0975">Bacterial flagellum</keyword>
<dbReference type="PANTHER" id="PTHR34040">
    <property type="entry name" value="FLAGELLAR BIOSYNTHETIC PROTEIN FLIQ"/>
    <property type="match status" value="1"/>
</dbReference>
<keyword evidence="7 9" id="KW-0472">Membrane</keyword>
<keyword evidence="10" id="KW-0282">Flagellum</keyword>
<name>A0A1J5QI77_9ZZZZ</name>
<organism evidence="10">
    <name type="scientific">mine drainage metagenome</name>
    <dbReference type="NCBI Taxonomy" id="410659"/>
    <lineage>
        <taxon>unclassified sequences</taxon>
        <taxon>metagenomes</taxon>
        <taxon>ecological metagenomes</taxon>
    </lineage>
</organism>
<dbReference type="GO" id="GO:0044780">
    <property type="term" value="P:bacterial-type flagellum assembly"/>
    <property type="evidence" value="ECO:0007669"/>
    <property type="project" value="InterPro"/>
</dbReference>
<evidence type="ECO:0000256" key="7">
    <source>
        <dbReference type="ARBA" id="ARBA00023136"/>
    </source>
</evidence>
<feature type="transmembrane region" description="Helical" evidence="9">
    <location>
        <begin position="12"/>
        <end position="35"/>
    </location>
</feature>
<dbReference type="InterPro" id="IPR002191">
    <property type="entry name" value="Bac_export_3"/>
</dbReference>
<keyword evidence="10" id="KW-0969">Cilium</keyword>
<gene>
    <name evidence="10" type="primary">fliQ_9</name>
    <name evidence="10" type="ORF">GALL_352500</name>
</gene>
<evidence type="ECO:0000256" key="9">
    <source>
        <dbReference type="SAM" id="Phobius"/>
    </source>
</evidence>
<evidence type="ECO:0000256" key="3">
    <source>
        <dbReference type="ARBA" id="ARBA00021718"/>
    </source>
</evidence>
<dbReference type="EMBL" id="MLJW01000750">
    <property type="protein sequence ID" value="OIQ82954.1"/>
    <property type="molecule type" value="Genomic_DNA"/>
</dbReference>
<feature type="transmembrane region" description="Helical" evidence="9">
    <location>
        <begin position="47"/>
        <end position="70"/>
    </location>
</feature>
<dbReference type="AlphaFoldDB" id="A0A1J5QI77"/>
<protein>
    <recommendedName>
        <fullName evidence="3">Flagellar biosynthetic protein FliQ</fullName>
    </recommendedName>
</protein>
<evidence type="ECO:0000256" key="4">
    <source>
        <dbReference type="ARBA" id="ARBA00022475"/>
    </source>
</evidence>
<evidence type="ECO:0000256" key="1">
    <source>
        <dbReference type="ARBA" id="ARBA00004117"/>
    </source>
</evidence>
<evidence type="ECO:0000313" key="10">
    <source>
        <dbReference type="EMBL" id="OIQ82954.1"/>
    </source>
</evidence>
<evidence type="ECO:0000256" key="8">
    <source>
        <dbReference type="ARBA" id="ARBA00023143"/>
    </source>
</evidence>
<dbReference type="NCBIfam" id="TIGR01402">
    <property type="entry name" value="fliQ"/>
    <property type="match status" value="1"/>
</dbReference>